<dbReference type="OrthoDB" id="9768630at2"/>
<dbReference type="SUPFAM" id="SSF53850">
    <property type="entry name" value="Periplasmic binding protein-like II"/>
    <property type="match status" value="1"/>
</dbReference>
<dbReference type="EMBL" id="WMIB01000016">
    <property type="protein sequence ID" value="MTH54605.1"/>
    <property type="molecule type" value="Genomic_DNA"/>
</dbReference>
<feature type="signal peptide" evidence="1">
    <location>
        <begin position="1"/>
        <end position="18"/>
    </location>
</feature>
<organism evidence="2 3">
    <name type="scientific">Metabacillus mangrovi</name>
    <dbReference type="NCBI Taxonomy" id="1491830"/>
    <lineage>
        <taxon>Bacteria</taxon>
        <taxon>Bacillati</taxon>
        <taxon>Bacillota</taxon>
        <taxon>Bacilli</taxon>
        <taxon>Bacillales</taxon>
        <taxon>Bacillaceae</taxon>
        <taxon>Metabacillus</taxon>
    </lineage>
</organism>
<evidence type="ECO:0000256" key="1">
    <source>
        <dbReference type="SAM" id="SignalP"/>
    </source>
</evidence>
<dbReference type="PROSITE" id="PS51257">
    <property type="entry name" value="PROKAR_LIPOPROTEIN"/>
    <property type="match status" value="1"/>
</dbReference>
<dbReference type="RefSeq" id="WP_155113117.1">
    <property type="nucleotide sequence ID" value="NZ_WMIB01000016.1"/>
</dbReference>
<dbReference type="InterPro" id="IPR006059">
    <property type="entry name" value="SBP"/>
</dbReference>
<dbReference type="PANTHER" id="PTHR43649">
    <property type="entry name" value="ARABINOSE-BINDING PROTEIN-RELATED"/>
    <property type="match status" value="1"/>
</dbReference>
<dbReference type="Proteomes" id="UP000434639">
    <property type="component" value="Unassembled WGS sequence"/>
</dbReference>
<dbReference type="CDD" id="cd13585">
    <property type="entry name" value="PBP2_TMBP_like"/>
    <property type="match status" value="1"/>
</dbReference>
<accession>A0A7X2S6Y3</accession>
<reference evidence="2 3" key="1">
    <citation type="journal article" date="2017" name="Int. J. Syst. Evol. Microbiol.">
        <title>Bacillus mangrovi sp. nov., isolated from a sediment sample from a mangrove forest.</title>
        <authorList>
            <person name="Gupta V."/>
            <person name="Singh P.K."/>
            <person name="Korpole S."/>
            <person name="Tanuku N.R.S."/>
            <person name="Pinnaka A.K."/>
        </authorList>
    </citation>
    <scope>NUCLEOTIDE SEQUENCE [LARGE SCALE GENOMIC DNA]</scope>
    <source>
        <strain evidence="2 3">KCTC 33872</strain>
    </source>
</reference>
<dbReference type="PANTHER" id="PTHR43649:SF32">
    <property type="entry name" value="SUGAR BINDING SECRETED PROTEIN"/>
    <property type="match status" value="1"/>
</dbReference>
<dbReference type="Pfam" id="PF13416">
    <property type="entry name" value="SBP_bac_8"/>
    <property type="match status" value="1"/>
</dbReference>
<name>A0A7X2S6Y3_9BACI</name>
<gene>
    <name evidence="2" type="ORF">GKZ89_14470</name>
</gene>
<keyword evidence="1" id="KW-0732">Signal</keyword>
<comment type="caution">
    <text evidence="2">The sequence shown here is derived from an EMBL/GenBank/DDBJ whole genome shotgun (WGS) entry which is preliminary data.</text>
</comment>
<dbReference type="InterPro" id="IPR050490">
    <property type="entry name" value="Bact_solute-bd_prot1"/>
</dbReference>
<evidence type="ECO:0000313" key="3">
    <source>
        <dbReference type="Proteomes" id="UP000434639"/>
    </source>
</evidence>
<sequence length="420" mass="46445">MKKLSLLLCLAMGVSLLAGCGQGGKENKNELTAWVWNVNVPVLETAEKRFQEQHPEFDLKIVEMGTSDVYQKLTTGLLAGGQGLPDIVLVEDDRIQGYINSFPDAFLNLTDQGFDKETESMFPEFKRDLVSKEGEMYAFPFDAGPTGVFYRTDIFDEAGVKAEEIKTWDDYIEAGEVIKSKTGKDLIGLDLNGDDGLYRMMLNQQGTFYFDEQMKPNLTSAESVQAMEVHKKLKEADLVKNTVGWDAWISSMVQGDVATAPSGAWLAGSITQQGKDSAGKWGVIPLPAFEEGANRASNLGGSNYTIMKSSKNPELAYDFLEYFSTDEQTQLEAMKGGLFPSLTTIYDEELFTEGVDFFGGQAVWKTLADQMTDIPSVNYTGDFPYAKDEAVKAQSEATSGKKSIEEAFKAAQKRLKNRML</sequence>
<keyword evidence="3" id="KW-1185">Reference proteome</keyword>
<evidence type="ECO:0000313" key="2">
    <source>
        <dbReference type="EMBL" id="MTH54605.1"/>
    </source>
</evidence>
<dbReference type="Gene3D" id="3.40.190.10">
    <property type="entry name" value="Periplasmic binding protein-like II"/>
    <property type="match status" value="1"/>
</dbReference>
<proteinExistence type="predicted"/>
<feature type="chain" id="PRO_5038864669" evidence="1">
    <location>
        <begin position="19"/>
        <end position="420"/>
    </location>
</feature>
<protein>
    <submittedName>
        <fullName evidence="2">Extracellular solute-binding protein</fullName>
    </submittedName>
</protein>
<dbReference type="AlphaFoldDB" id="A0A7X2S6Y3"/>